<feature type="compositionally biased region" description="Basic and acidic residues" evidence="1">
    <location>
        <begin position="90"/>
        <end position="104"/>
    </location>
</feature>
<evidence type="ECO:0000313" key="3">
    <source>
        <dbReference type="Proteomes" id="UP000053732"/>
    </source>
</evidence>
<feature type="compositionally biased region" description="Polar residues" evidence="1">
    <location>
        <begin position="105"/>
        <end position="129"/>
    </location>
</feature>
<dbReference type="PANTHER" id="PTHR38116:SF1">
    <property type="entry name" value="BZIP DOMAIN-CONTAINING PROTEIN"/>
    <property type="match status" value="1"/>
</dbReference>
<protein>
    <submittedName>
        <fullName evidence="2">Uncharacterized protein</fullName>
    </submittedName>
</protein>
<organism evidence="2 3">
    <name type="scientific">Penicillium camemberti (strain FM 013)</name>
    <dbReference type="NCBI Taxonomy" id="1429867"/>
    <lineage>
        <taxon>Eukaryota</taxon>
        <taxon>Fungi</taxon>
        <taxon>Dikarya</taxon>
        <taxon>Ascomycota</taxon>
        <taxon>Pezizomycotina</taxon>
        <taxon>Eurotiomycetes</taxon>
        <taxon>Eurotiomycetidae</taxon>
        <taxon>Eurotiales</taxon>
        <taxon>Aspergillaceae</taxon>
        <taxon>Penicillium</taxon>
    </lineage>
</organism>
<evidence type="ECO:0000256" key="1">
    <source>
        <dbReference type="SAM" id="MobiDB-lite"/>
    </source>
</evidence>
<dbReference type="EMBL" id="HG793139">
    <property type="protein sequence ID" value="CRL21998.1"/>
    <property type="molecule type" value="Genomic_DNA"/>
</dbReference>
<sequence length="341" mass="39047">MITSAKSRAGAIIDAGGIRVSQVPVIKAHKEHDIAEMKRTMEQPSKKRIALRPFSERLSAWPEEDWSGITDPKTRRRLQNRLNQRARRLQNKESGKPSEDRNNQHDVNSPTAKKNAVTQQTNEQTSATHTAMDVTSLISLKEIEDVHILQSHSTATKAAMQRLEMAARQHQMLGSPRTDLLLHLIQFNFTRALMENTMILGLTSDQLHDDAISQFNSIGPWQYDYENYLPPSLQPTLIQRSLPHHPWLDLLPIPHMRDNLILAGDFEEETQLCIDMKGGENARSGRTGIIVWSDPWDPAGWEVTESFARAWGWVIKDCHDLARSTNRWRAMRNERPLFRMS</sequence>
<dbReference type="PANTHER" id="PTHR38116">
    <property type="entry name" value="CHROMOSOME 7, WHOLE GENOME SHOTGUN SEQUENCE"/>
    <property type="match status" value="1"/>
</dbReference>
<dbReference type="Pfam" id="PF11905">
    <property type="entry name" value="DUF3425"/>
    <property type="match status" value="1"/>
</dbReference>
<dbReference type="Proteomes" id="UP000053732">
    <property type="component" value="Unassembled WGS sequence"/>
</dbReference>
<dbReference type="InterPro" id="IPR021833">
    <property type="entry name" value="DUF3425"/>
</dbReference>
<reference evidence="2 3" key="1">
    <citation type="journal article" date="2014" name="Nat. Commun.">
        <title>Multiple recent horizontal transfers of a large genomic region in cheese making fungi.</title>
        <authorList>
            <person name="Cheeseman K."/>
            <person name="Ropars J."/>
            <person name="Renault P."/>
            <person name="Dupont J."/>
            <person name="Gouzy J."/>
            <person name="Branca A."/>
            <person name="Abraham A.L."/>
            <person name="Ceppi M."/>
            <person name="Conseiller E."/>
            <person name="Debuchy R."/>
            <person name="Malagnac F."/>
            <person name="Goarin A."/>
            <person name="Silar P."/>
            <person name="Lacoste S."/>
            <person name="Sallet E."/>
            <person name="Bensimon A."/>
            <person name="Giraud T."/>
            <person name="Brygoo Y."/>
        </authorList>
    </citation>
    <scope>NUCLEOTIDE SEQUENCE [LARGE SCALE GENOMIC DNA]</scope>
    <source>
        <strain evidence="3">FM 013</strain>
    </source>
</reference>
<proteinExistence type="predicted"/>
<dbReference type="AlphaFoldDB" id="A0A0G4P6P3"/>
<keyword evidence="3" id="KW-1185">Reference proteome</keyword>
<accession>A0A0G4P6P3</accession>
<dbReference type="STRING" id="1429867.A0A0G4P6P3"/>
<evidence type="ECO:0000313" key="2">
    <source>
        <dbReference type="EMBL" id="CRL21998.1"/>
    </source>
</evidence>
<name>A0A0G4P6P3_PENC3</name>
<gene>
    <name evidence="2" type="ORF">PCAMFM013_S006g000538</name>
</gene>
<feature type="region of interest" description="Disordered" evidence="1">
    <location>
        <begin position="86"/>
        <end position="130"/>
    </location>
</feature>